<name>A0ACC0NCV6_RHOML</name>
<reference evidence="1" key="1">
    <citation type="submission" date="2022-02" db="EMBL/GenBank/DDBJ databases">
        <title>Plant Genome Project.</title>
        <authorList>
            <person name="Zhang R.-G."/>
        </authorList>
    </citation>
    <scope>NUCLEOTIDE SEQUENCE</scope>
    <source>
        <strain evidence="1">AT1</strain>
    </source>
</reference>
<organism evidence="1 2">
    <name type="scientific">Rhododendron molle</name>
    <name type="common">Chinese azalea</name>
    <name type="synonym">Azalea mollis</name>
    <dbReference type="NCBI Taxonomy" id="49168"/>
    <lineage>
        <taxon>Eukaryota</taxon>
        <taxon>Viridiplantae</taxon>
        <taxon>Streptophyta</taxon>
        <taxon>Embryophyta</taxon>
        <taxon>Tracheophyta</taxon>
        <taxon>Spermatophyta</taxon>
        <taxon>Magnoliopsida</taxon>
        <taxon>eudicotyledons</taxon>
        <taxon>Gunneridae</taxon>
        <taxon>Pentapetalae</taxon>
        <taxon>asterids</taxon>
        <taxon>Ericales</taxon>
        <taxon>Ericaceae</taxon>
        <taxon>Ericoideae</taxon>
        <taxon>Rhodoreae</taxon>
        <taxon>Rhododendron</taxon>
    </lineage>
</organism>
<keyword evidence="2" id="KW-1185">Reference proteome</keyword>
<evidence type="ECO:0000313" key="1">
    <source>
        <dbReference type="EMBL" id="KAI8550729.1"/>
    </source>
</evidence>
<dbReference type="Proteomes" id="UP001062846">
    <property type="component" value="Chromosome 6"/>
</dbReference>
<dbReference type="EMBL" id="CM046393">
    <property type="protein sequence ID" value="KAI8550729.1"/>
    <property type="molecule type" value="Genomic_DNA"/>
</dbReference>
<comment type="caution">
    <text evidence="1">The sequence shown here is derived from an EMBL/GenBank/DDBJ whole genome shotgun (WGS) entry which is preliminary data.</text>
</comment>
<accession>A0ACC0NCV6</accession>
<evidence type="ECO:0000313" key="2">
    <source>
        <dbReference type="Proteomes" id="UP001062846"/>
    </source>
</evidence>
<sequence length="190" mass="21222">MDQTTGEIAESLHLITSLQSQLESLQIRVKELESDNAKLSSLVSNCCCHKAEENILARVSGSFGLVDERGSSNSNGGKSRKKMENQTVPDDKVRTEHQYSKRYVALKVMYFGQRFFGFASEAQMDPTVECWKGPCCKSSAGLHNSKRWSQTFPAKKQILYSCQTCVSGILLQAAVRRGRHSEQVFVLPKP</sequence>
<gene>
    <name evidence="1" type="ORF">RHMOL_Rhmol06G0130500</name>
</gene>
<protein>
    <submittedName>
        <fullName evidence="1">Uncharacterized protein</fullName>
    </submittedName>
</protein>
<proteinExistence type="predicted"/>